<dbReference type="PANTHER" id="PTHR11839">
    <property type="entry name" value="UDP/ADP-SUGAR PYROPHOSPHATASE"/>
    <property type="match status" value="1"/>
</dbReference>
<dbReference type="InterPro" id="IPR015797">
    <property type="entry name" value="NUDIX_hydrolase-like_dom_sf"/>
</dbReference>
<dbReference type="PaxDb" id="35128-Thaps262610"/>
<dbReference type="KEGG" id="tps:THAPSDRAFT_262610"/>
<proteinExistence type="predicted"/>
<dbReference type="SUPFAM" id="SSF55811">
    <property type="entry name" value="Nudix"/>
    <property type="match status" value="1"/>
</dbReference>
<dbReference type="InterPro" id="IPR020084">
    <property type="entry name" value="NUDIX_hydrolase_CS"/>
</dbReference>
<feature type="domain" description="Nudix hydrolase" evidence="2">
    <location>
        <begin position="68"/>
        <end position="221"/>
    </location>
</feature>
<dbReference type="Proteomes" id="UP000001449">
    <property type="component" value="Chromosome 5"/>
</dbReference>
<keyword evidence="4" id="KW-1185">Reference proteome</keyword>
<dbReference type="InterPro" id="IPR000086">
    <property type="entry name" value="NUDIX_hydrolase_dom"/>
</dbReference>
<dbReference type="Gene3D" id="3.90.79.10">
    <property type="entry name" value="Nucleoside Triphosphate Pyrophosphohydrolase"/>
    <property type="match status" value="1"/>
</dbReference>
<evidence type="ECO:0000256" key="1">
    <source>
        <dbReference type="ARBA" id="ARBA00022801"/>
    </source>
</evidence>
<dbReference type="eggNOG" id="KOG3041">
    <property type="taxonomic scope" value="Eukaryota"/>
</dbReference>
<dbReference type="GO" id="GO:0019693">
    <property type="term" value="P:ribose phosphate metabolic process"/>
    <property type="evidence" value="ECO:0000318"/>
    <property type="project" value="GO_Central"/>
</dbReference>
<dbReference type="HOGENOM" id="CLU_062658_0_2_1"/>
<dbReference type="InParanoid" id="B8C3K5"/>
<dbReference type="CDD" id="cd18888">
    <property type="entry name" value="NUDIX_ADPRase_Nudt5"/>
    <property type="match status" value="1"/>
</dbReference>
<dbReference type="RefSeq" id="XP_002290828.1">
    <property type="nucleotide sequence ID" value="XM_002290792.1"/>
</dbReference>
<dbReference type="PANTHER" id="PTHR11839:SF22">
    <property type="entry name" value="NUDIX HYDROLASE 26, CHLOROPLASTIC"/>
    <property type="match status" value="1"/>
</dbReference>
<gene>
    <name evidence="3" type="ORF">THAPSDRAFT_262610</name>
</gene>
<dbReference type="STRING" id="35128.B8C3K5"/>
<reference evidence="3 4" key="2">
    <citation type="journal article" date="2008" name="Nature">
        <title>The Phaeodactylum genome reveals the evolutionary history of diatom genomes.</title>
        <authorList>
            <person name="Bowler C."/>
            <person name="Allen A.E."/>
            <person name="Badger J.H."/>
            <person name="Grimwood J."/>
            <person name="Jabbari K."/>
            <person name="Kuo A."/>
            <person name="Maheswari U."/>
            <person name="Martens C."/>
            <person name="Maumus F."/>
            <person name="Otillar R.P."/>
            <person name="Rayko E."/>
            <person name="Salamov A."/>
            <person name="Vandepoele K."/>
            <person name="Beszteri B."/>
            <person name="Gruber A."/>
            <person name="Heijde M."/>
            <person name="Katinka M."/>
            <person name="Mock T."/>
            <person name="Valentin K."/>
            <person name="Verret F."/>
            <person name="Berges J.A."/>
            <person name="Brownlee C."/>
            <person name="Cadoret J.P."/>
            <person name="Chiovitti A."/>
            <person name="Choi C.J."/>
            <person name="Coesel S."/>
            <person name="De Martino A."/>
            <person name="Detter J.C."/>
            <person name="Durkin C."/>
            <person name="Falciatore A."/>
            <person name="Fournet J."/>
            <person name="Haruta M."/>
            <person name="Huysman M.J."/>
            <person name="Jenkins B.D."/>
            <person name="Jiroutova K."/>
            <person name="Jorgensen R.E."/>
            <person name="Joubert Y."/>
            <person name="Kaplan A."/>
            <person name="Kroger N."/>
            <person name="Kroth P.G."/>
            <person name="La Roche J."/>
            <person name="Lindquist E."/>
            <person name="Lommer M."/>
            <person name="Martin-Jezequel V."/>
            <person name="Lopez P.J."/>
            <person name="Lucas S."/>
            <person name="Mangogna M."/>
            <person name="McGinnis K."/>
            <person name="Medlin L.K."/>
            <person name="Montsant A."/>
            <person name="Oudot-Le Secq M.P."/>
            <person name="Napoli C."/>
            <person name="Obornik M."/>
            <person name="Parker M.S."/>
            <person name="Petit J.L."/>
            <person name="Porcel B.M."/>
            <person name="Poulsen N."/>
            <person name="Robison M."/>
            <person name="Rychlewski L."/>
            <person name="Rynearson T.A."/>
            <person name="Schmutz J."/>
            <person name="Shapiro H."/>
            <person name="Siaut M."/>
            <person name="Stanley M."/>
            <person name="Sussman M.R."/>
            <person name="Taylor A.R."/>
            <person name="Vardi A."/>
            <person name="von Dassow P."/>
            <person name="Vyverman W."/>
            <person name="Willis A."/>
            <person name="Wyrwicz L.S."/>
            <person name="Rokhsar D.S."/>
            <person name="Weissenbach J."/>
            <person name="Armbrust E.V."/>
            <person name="Green B.R."/>
            <person name="Van de Peer Y."/>
            <person name="Grigoriev I.V."/>
        </authorList>
    </citation>
    <scope>NUCLEOTIDE SEQUENCE [LARGE SCALE GENOMIC DNA]</scope>
    <source>
        <strain evidence="3 4">CCMP1335</strain>
    </source>
</reference>
<dbReference type="PROSITE" id="PS51462">
    <property type="entry name" value="NUDIX"/>
    <property type="match status" value="1"/>
</dbReference>
<dbReference type="Pfam" id="PF00293">
    <property type="entry name" value="NUDIX"/>
    <property type="match status" value="1"/>
</dbReference>
<evidence type="ECO:0000259" key="2">
    <source>
        <dbReference type="PROSITE" id="PS51462"/>
    </source>
</evidence>
<dbReference type="EMBL" id="CM000642">
    <property type="protein sequence ID" value="EED92580.1"/>
    <property type="molecule type" value="Genomic_DNA"/>
</dbReference>
<dbReference type="GO" id="GO:0006753">
    <property type="term" value="P:nucleoside phosphate metabolic process"/>
    <property type="evidence" value="ECO:0000318"/>
    <property type="project" value="GO_Central"/>
</dbReference>
<accession>B8C3K5</accession>
<organism evidence="3 4">
    <name type="scientific">Thalassiosira pseudonana</name>
    <name type="common">Marine diatom</name>
    <name type="synonym">Cyclotella nana</name>
    <dbReference type="NCBI Taxonomy" id="35128"/>
    <lineage>
        <taxon>Eukaryota</taxon>
        <taxon>Sar</taxon>
        <taxon>Stramenopiles</taxon>
        <taxon>Ochrophyta</taxon>
        <taxon>Bacillariophyta</taxon>
        <taxon>Coscinodiscophyceae</taxon>
        <taxon>Thalassiosirophycidae</taxon>
        <taxon>Thalassiosirales</taxon>
        <taxon>Thalassiosiraceae</taxon>
        <taxon>Thalassiosira</taxon>
    </lineage>
</organism>
<name>B8C3K5_THAPS</name>
<evidence type="ECO:0000313" key="3">
    <source>
        <dbReference type="EMBL" id="EED92580.1"/>
    </source>
</evidence>
<keyword evidence="1" id="KW-0378">Hydrolase</keyword>
<evidence type="ECO:0000313" key="4">
    <source>
        <dbReference type="Proteomes" id="UP000001449"/>
    </source>
</evidence>
<dbReference type="PROSITE" id="PS00893">
    <property type="entry name" value="NUDIX_BOX"/>
    <property type="match status" value="1"/>
</dbReference>
<feature type="non-terminal residue" evidence="3">
    <location>
        <position position="234"/>
    </location>
</feature>
<sequence>MSATPPSSDNQAQIPRVDFTKTETVGTTRWLRLETLSYHGISDEGDCSDEPKTLQWDRAVRTTKHSEDSVDAVVILAILKYDASDPSKDEIVCVKQFRPPVDAYTIELPAGLIDANEDPATAASREFTEETGYVGKVISVSPPSFLSPGLTNESASMVRMEVDMTLEENAKNHERQTTHHGLEGCEKNRGLEKLLLPRIGLEKALHDMQLKDGVKVFAALYSLAVGMAVGEGAK</sequence>
<dbReference type="AlphaFoldDB" id="B8C3K5"/>
<dbReference type="GO" id="GO:0016787">
    <property type="term" value="F:hydrolase activity"/>
    <property type="evidence" value="ECO:0007669"/>
    <property type="project" value="UniProtKB-KW"/>
</dbReference>
<dbReference type="OMA" id="IDANEDP"/>
<protein>
    <recommendedName>
        <fullName evidence="2">Nudix hydrolase domain-containing protein</fullName>
    </recommendedName>
</protein>
<reference evidence="3 4" key="1">
    <citation type="journal article" date="2004" name="Science">
        <title>The genome of the diatom Thalassiosira pseudonana: ecology, evolution, and metabolism.</title>
        <authorList>
            <person name="Armbrust E.V."/>
            <person name="Berges J.A."/>
            <person name="Bowler C."/>
            <person name="Green B.R."/>
            <person name="Martinez D."/>
            <person name="Putnam N.H."/>
            <person name="Zhou S."/>
            <person name="Allen A.E."/>
            <person name="Apt K.E."/>
            <person name="Bechner M."/>
            <person name="Brzezinski M.A."/>
            <person name="Chaal B.K."/>
            <person name="Chiovitti A."/>
            <person name="Davis A.K."/>
            <person name="Demarest M.S."/>
            <person name="Detter J.C."/>
            <person name="Glavina T."/>
            <person name="Goodstein D."/>
            <person name="Hadi M.Z."/>
            <person name="Hellsten U."/>
            <person name="Hildebrand M."/>
            <person name="Jenkins B.D."/>
            <person name="Jurka J."/>
            <person name="Kapitonov V.V."/>
            <person name="Kroger N."/>
            <person name="Lau W.W."/>
            <person name="Lane T.W."/>
            <person name="Larimer F.W."/>
            <person name="Lippmeier J.C."/>
            <person name="Lucas S."/>
            <person name="Medina M."/>
            <person name="Montsant A."/>
            <person name="Obornik M."/>
            <person name="Parker M.S."/>
            <person name="Palenik B."/>
            <person name="Pazour G.J."/>
            <person name="Richardson P.M."/>
            <person name="Rynearson T.A."/>
            <person name="Saito M.A."/>
            <person name="Schwartz D.C."/>
            <person name="Thamatrakoln K."/>
            <person name="Valentin K."/>
            <person name="Vardi A."/>
            <person name="Wilkerson F.P."/>
            <person name="Rokhsar D.S."/>
        </authorList>
    </citation>
    <scope>NUCLEOTIDE SEQUENCE [LARGE SCALE GENOMIC DNA]</scope>
    <source>
        <strain evidence="3 4">CCMP1335</strain>
    </source>
</reference>
<dbReference type="GeneID" id="7444853"/>